<gene>
    <name evidence="1" type="ORF">BT93_L0494</name>
</gene>
<keyword evidence="2" id="KW-1185">Reference proteome</keyword>
<organism evidence="1 2">
    <name type="scientific">Corymbia citriodora subsp. variegata</name>
    <dbReference type="NCBI Taxonomy" id="360336"/>
    <lineage>
        <taxon>Eukaryota</taxon>
        <taxon>Viridiplantae</taxon>
        <taxon>Streptophyta</taxon>
        <taxon>Embryophyta</taxon>
        <taxon>Tracheophyta</taxon>
        <taxon>Spermatophyta</taxon>
        <taxon>Magnoliopsida</taxon>
        <taxon>eudicotyledons</taxon>
        <taxon>Gunneridae</taxon>
        <taxon>Pentapetalae</taxon>
        <taxon>rosids</taxon>
        <taxon>malvids</taxon>
        <taxon>Myrtales</taxon>
        <taxon>Myrtaceae</taxon>
        <taxon>Myrtoideae</taxon>
        <taxon>Eucalypteae</taxon>
        <taxon>Corymbia</taxon>
    </lineage>
</organism>
<dbReference type="AlphaFoldDB" id="A0A8T0CS57"/>
<dbReference type="Proteomes" id="UP000806378">
    <property type="component" value="Unassembled WGS sequence"/>
</dbReference>
<dbReference type="Gramene" id="rna-gnl|WGS:JABURB|Cocit.L0494.1">
    <property type="protein sequence ID" value="cds-KAF7849602.1"/>
    <property type="gene ID" value="gene-BT93_L0494"/>
</dbReference>
<sequence>MSGSSIKAMPCEINSMSLIMKFGYSCHFPKQTITILSQSWQSIPRNFPRKKRERRE</sequence>
<evidence type="ECO:0000313" key="1">
    <source>
        <dbReference type="EMBL" id="KAF7849602.1"/>
    </source>
</evidence>
<name>A0A8T0CS57_CORYI</name>
<protein>
    <submittedName>
        <fullName evidence="1">Uncharacterized protein</fullName>
    </submittedName>
</protein>
<comment type="caution">
    <text evidence="1">The sequence shown here is derived from an EMBL/GenBank/DDBJ whole genome shotgun (WGS) entry which is preliminary data.</text>
</comment>
<evidence type="ECO:0000313" key="2">
    <source>
        <dbReference type="Proteomes" id="UP000806378"/>
    </source>
</evidence>
<proteinExistence type="predicted"/>
<dbReference type="EMBL" id="MU089740">
    <property type="protein sequence ID" value="KAF7849602.1"/>
    <property type="molecule type" value="Genomic_DNA"/>
</dbReference>
<reference evidence="1" key="1">
    <citation type="submission" date="2020-05" db="EMBL/GenBank/DDBJ databases">
        <title>WGS assembly of Corymbia citriodora subspecies variegata.</title>
        <authorList>
            <person name="Barry K."/>
            <person name="Hundley H."/>
            <person name="Shu S."/>
            <person name="Jenkins J."/>
            <person name="Grimwood J."/>
            <person name="Baten A."/>
        </authorList>
    </citation>
    <scope>NUCLEOTIDE SEQUENCE</scope>
    <source>
        <strain evidence="1">CV2-018</strain>
    </source>
</reference>
<accession>A0A8T0CS57</accession>